<accession>A0ABX0GHP1</accession>
<evidence type="ECO:0000313" key="2">
    <source>
        <dbReference type="Proteomes" id="UP000697802"/>
    </source>
</evidence>
<gene>
    <name evidence="1" type="ORF">C5471_08630</name>
</gene>
<proteinExistence type="predicted"/>
<dbReference type="Proteomes" id="UP000697802">
    <property type="component" value="Unassembled WGS sequence"/>
</dbReference>
<protein>
    <submittedName>
        <fullName evidence="1">Uncharacterized protein</fullName>
    </submittedName>
</protein>
<keyword evidence="2" id="KW-1185">Reference proteome</keyword>
<dbReference type="EMBL" id="PUJU01000014">
    <property type="protein sequence ID" value="NHB87761.1"/>
    <property type="molecule type" value="Genomic_DNA"/>
</dbReference>
<reference evidence="1 2" key="1">
    <citation type="submission" date="2018-02" db="EMBL/GenBank/DDBJ databases">
        <authorList>
            <person name="Machado R.A."/>
        </authorList>
    </citation>
    <scope>NUCLEOTIDE SEQUENCE [LARGE SCALE GENOMIC DNA]</scope>
    <source>
        <strain evidence="1 2">T327</strain>
    </source>
</reference>
<comment type="caution">
    <text evidence="1">The sequence shown here is derived from an EMBL/GenBank/DDBJ whole genome shotgun (WGS) entry which is preliminary data.</text>
</comment>
<sequence>MNSLPFYFLFNQKLRLSNESNLLNKVCPKYNQEYLISKERYYSNKEKARHYIETMTDLKIIQAIR</sequence>
<organism evidence="1 2">
    <name type="scientific">Photorhabdus tasmaniensis</name>
    <dbReference type="NCBI Taxonomy" id="1004159"/>
    <lineage>
        <taxon>Bacteria</taxon>
        <taxon>Pseudomonadati</taxon>
        <taxon>Pseudomonadota</taxon>
        <taxon>Gammaproteobacteria</taxon>
        <taxon>Enterobacterales</taxon>
        <taxon>Morganellaceae</taxon>
        <taxon>Photorhabdus</taxon>
    </lineage>
</organism>
<name>A0ABX0GHP1_9GAMM</name>
<evidence type="ECO:0000313" key="1">
    <source>
        <dbReference type="EMBL" id="NHB87761.1"/>
    </source>
</evidence>